<sequence>MANLLPHFYNTETNKWEELYTKPIAREVFNIMKEDYLAHKGEIGYYIAKYKDGDTSIEQPNVVVFYDVNDYETMTLNKEEMTRLLNDYIDNNLQGKFKPFSLTKFLQNLEDLNYALPKQEKFHVDTIQSDKRKFSFPDTNAINTNPDILDALTATDNHVYMEVKYLYNGHPIDDKKLIKGNQDLKN</sequence>
<dbReference type="KEGG" id="vg:28802364"/>
<evidence type="ECO:0000313" key="2">
    <source>
        <dbReference type="Proteomes" id="UP000207597"/>
    </source>
</evidence>
<proteinExistence type="predicted"/>
<accession>A0A0U1ZVJ8</accession>
<name>A0A0U1ZVJ8_9CAUD</name>
<dbReference type="GeneID" id="28802364"/>
<dbReference type="Proteomes" id="UP000207597">
    <property type="component" value="Segment"/>
</dbReference>
<dbReference type="RefSeq" id="YP_009275908.1">
    <property type="nucleotide sequence ID" value="NC_030933.1"/>
</dbReference>
<keyword evidence="2" id="KW-1185">Reference proteome</keyword>
<gene>
    <name evidence="1" type="ORF">Stau2_151</name>
</gene>
<dbReference type="EMBL" id="KP881332">
    <property type="protein sequence ID" value="AKA61402.1"/>
    <property type="molecule type" value="Genomic_DNA"/>
</dbReference>
<reference evidence="1 2" key="1">
    <citation type="journal article" date="2016" name="Virus Genes">
        <title>Genomic analysis of Staphylococcus phage Stau2 isolated from medical specimen.</title>
        <authorList>
            <person name="Hsieh S.E."/>
            <person name="Tseng Y.H."/>
            <person name="Lo H.H."/>
            <person name="Chen S.T."/>
            <person name="Wu C.N."/>
        </authorList>
    </citation>
    <scope>NUCLEOTIDE SEQUENCE [LARGE SCALE GENOMIC DNA]</scope>
</reference>
<evidence type="ECO:0000313" key="1">
    <source>
        <dbReference type="EMBL" id="AKA61402.1"/>
    </source>
</evidence>
<protein>
    <submittedName>
        <fullName evidence="1">Uncharacterized protein</fullName>
    </submittedName>
</protein>
<organism evidence="1 2">
    <name type="scientific">Staphylococcus phage Stau2</name>
    <dbReference type="NCBI Taxonomy" id="1200862"/>
    <lineage>
        <taxon>Viruses</taxon>
        <taxon>Duplodnaviria</taxon>
        <taxon>Heunggongvirae</taxon>
        <taxon>Uroviricota</taxon>
        <taxon>Caudoviricetes</taxon>
        <taxon>Herelleviridae</taxon>
        <taxon>Twortvirinae</taxon>
        <taxon>Silviavirus</taxon>
        <taxon>Silviavirus stau2</taxon>
    </lineage>
</organism>